<keyword evidence="5" id="KW-0472">Membrane</keyword>
<dbReference type="InterPro" id="IPR036249">
    <property type="entry name" value="Thioredoxin-like_sf"/>
</dbReference>
<evidence type="ECO:0000313" key="7">
    <source>
        <dbReference type="EMBL" id="VAX30961.1"/>
    </source>
</evidence>
<keyword evidence="5" id="KW-1133">Transmembrane helix</keyword>
<evidence type="ECO:0000259" key="6">
    <source>
        <dbReference type="PROSITE" id="PS51352"/>
    </source>
</evidence>
<dbReference type="PANTHER" id="PTHR42852">
    <property type="entry name" value="THIOL:DISULFIDE INTERCHANGE PROTEIN DSBE"/>
    <property type="match status" value="1"/>
</dbReference>
<dbReference type="Gene3D" id="3.40.30.10">
    <property type="entry name" value="Glutaredoxin"/>
    <property type="match status" value="1"/>
</dbReference>
<keyword evidence="5" id="KW-0812">Transmembrane</keyword>
<dbReference type="GO" id="GO:0016209">
    <property type="term" value="F:antioxidant activity"/>
    <property type="evidence" value="ECO:0007669"/>
    <property type="project" value="InterPro"/>
</dbReference>
<dbReference type="GO" id="GO:0030313">
    <property type="term" value="C:cell envelope"/>
    <property type="evidence" value="ECO:0007669"/>
    <property type="project" value="UniProtKB-SubCell"/>
</dbReference>
<sequence length="188" mass="21157">MKGFGIWQAFLLIGLFGLVVLFYQGLWGDPTALPPVIIEEPASEIVAPDLYSGEEFRLSEHLGKVVVLNFWASWCLECKLEHKFLLAIQKRFESRADFAMYGVNYQDKARLAKAYLEQYGNNFKHVIDAKGKISIDYGVYGVPETFIIDKKGVIRHKIIGPVLGDSYSDLVENIIEPLLNKPESGVTS</sequence>
<dbReference type="InterPro" id="IPR013766">
    <property type="entry name" value="Thioredoxin_domain"/>
</dbReference>
<dbReference type="PANTHER" id="PTHR42852:SF6">
    <property type="entry name" value="THIOL:DISULFIDE INTERCHANGE PROTEIN DSBE"/>
    <property type="match status" value="1"/>
</dbReference>
<dbReference type="InterPro" id="IPR050553">
    <property type="entry name" value="Thioredoxin_ResA/DsbE_sf"/>
</dbReference>
<organism evidence="7">
    <name type="scientific">hydrothermal vent metagenome</name>
    <dbReference type="NCBI Taxonomy" id="652676"/>
    <lineage>
        <taxon>unclassified sequences</taxon>
        <taxon>metagenomes</taxon>
        <taxon>ecological metagenomes</taxon>
    </lineage>
</organism>
<dbReference type="Pfam" id="PF00578">
    <property type="entry name" value="AhpC-TSA"/>
    <property type="match status" value="1"/>
</dbReference>
<keyword evidence="2" id="KW-0201">Cytochrome c-type biogenesis</keyword>
<keyword evidence="4" id="KW-0676">Redox-active center</keyword>
<accession>A0A3B1CWP7</accession>
<protein>
    <submittedName>
        <fullName evidence="7">Cytochrome c-type biogenesis protein CcmG/DsbE, thiol:disulfide oxidoreductase</fullName>
    </submittedName>
</protein>
<dbReference type="EMBL" id="UOGF01000069">
    <property type="protein sequence ID" value="VAX30961.1"/>
    <property type="molecule type" value="Genomic_DNA"/>
</dbReference>
<dbReference type="AlphaFoldDB" id="A0A3B1CWP7"/>
<proteinExistence type="predicted"/>
<reference evidence="7" key="1">
    <citation type="submission" date="2018-06" db="EMBL/GenBank/DDBJ databases">
        <authorList>
            <person name="Zhirakovskaya E."/>
        </authorList>
    </citation>
    <scope>NUCLEOTIDE SEQUENCE</scope>
</reference>
<evidence type="ECO:0000256" key="4">
    <source>
        <dbReference type="ARBA" id="ARBA00023284"/>
    </source>
</evidence>
<dbReference type="GO" id="GO:0016491">
    <property type="term" value="F:oxidoreductase activity"/>
    <property type="evidence" value="ECO:0007669"/>
    <property type="project" value="InterPro"/>
</dbReference>
<dbReference type="SUPFAM" id="SSF52833">
    <property type="entry name" value="Thioredoxin-like"/>
    <property type="match status" value="1"/>
</dbReference>
<dbReference type="PROSITE" id="PS51352">
    <property type="entry name" value="THIOREDOXIN_2"/>
    <property type="match status" value="1"/>
</dbReference>
<name>A0A3B1CWP7_9ZZZZ</name>
<evidence type="ECO:0000256" key="5">
    <source>
        <dbReference type="SAM" id="Phobius"/>
    </source>
</evidence>
<dbReference type="GO" id="GO:0017004">
    <property type="term" value="P:cytochrome complex assembly"/>
    <property type="evidence" value="ECO:0007669"/>
    <property type="project" value="UniProtKB-KW"/>
</dbReference>
<evidence type="ECO:0000256" key="1">
    <source>
        <dbReference type="ARBA" id="ARBA00004196"/>
    </source>
</evidence>
<comment type="subcellular location">
    <subcellularLocation>
        <location evidence="1">Cell envelope</location>
    </subcellularLocation>
</comment>
<keyword evidence="3" id="KW-1015">Disulfide bond</keyword>
<gene>
    <name evidence="7" type="ORF">MNBD_NITROSPIRAE01-30</name>
</gene>
<evidence type="ECO:0000256" key="2">
    <source>
        <dbReference type="ARBA" id="ARBA00022748"/>
    </source>
</evidence>
<dbReference type="InterPro" id="IPR000866">
    <property type="entry name" value="AhpC/TSA"/>
</dbReference>
<feature type="transmembrane region" description="Helical" evidence="5">
    <location>
        <begin position="6"/>
        <end position="23"/>
    </location>
</feature>
<evidence type="ECO:0000256" key="3">
    <source>
        <dbReference type="ARBA" id="ARBA00023157"/>
    </source>
</evidence>
<feature type="domain" description="Thioredoxin" evidence="6">
    <location>
        <begin position="36"/>
        <end position="180"/>
    </location>
</feature>